<feature type="transmembrane region" description="Helical" evidence="1">
    <location>
        <begin position="54"/>
        <end position="73"/>
    </location>
</feature>
<feature type="transmembrane region" description="Helical" evidence="1">
    <location>
        <begin position="12"/>
        <end position="34"/>
    </location>
</feature>
<name>A0AA37GU89_9PEZI</name>
<evidence type="ECO:0000313" key="3">
    <source>
        <dbReference type="Proteomes" id="UP001055172"/>
    </source>
</evidence>
<accession>A0AA37GU89</accession>
<sequence>MPSSTPPPAGKHGFAVWALIVFSQALLVGCSTFTAPSQLILTNLYGSSHGLTGLAWWLTGVASVCGYLLSLFCEEGSGHEIWLSGDEET</sequence>
<gene>
    <name evidence="2" type="ORF">ColLi_09319</name>
</gene>
<keyword evidence="1" id="KW-0812">Transmembrane</keyword>
<proteinExistence type="predicted"/>
<comment type="caution">
    <text evidence="2">The sequence shown here is derived from an EMBL/GenBank/DDBJ whole genome shotgun (WGS) entry which is preliminary data.</text>
</comment>
<keyword evidence="3" id="KW-1185">Reference proteome</keyword>
<evidence type="ECO:0000256" key="1">
    <source>
        <dbReference type="SAM" id="Phobius"/>
    </source>
</evidence>
<dbReference type="AlphaFoldDB" id="A0AA37GU89"/>
<keyword evidence="1" id="KW-1133">Transmembrane helix</keyword>
<reference evidence="2 3" key="1">
    <citation type="submission" date="2021-07" db="EMBL/GenBank/DDBJ databases">
        <title>Genome data of Colletotrichum spaethianum.</title>
        <authorList>
            <person name="Utami Y.D."/>
            <person name="Hiruma K."/>
        </authorList>
    </citation>
    <scope>NUCLEOTIDE SEQUENCE [LARGE SCALE GENOMIC DNA]</scope>
    <source>
        <strain evidence="2 3">MAFF 242679</strain>
    </source>
</reference>
<protein>
    <submittedName>
        <fullName evidence="2">Uncharacterized protein</fullName>
    </submittedName>
</protein>
<dbReference type="EMBL" id="BPPX01000022">
    <property type="protein sequence ID" value="GJC86481.1"/>
    <property type="molecule type" value="Genomic_DNA"/>
</dbReference>
<evidence type="ECO:0000313" key="2">
    <source>
        <dbReference type="EMBL" id="GJC86481.1"/>
    </source>
</evidence>
<keyword evidence="1" id="KW-0472">Membrane</keyword>
<dbReference type="Proteomes" id="UP001055172">
    <property type="component" value="Unassembled WGS sequence"/>
</dbReference>
<organism evidence="2 3">
    <name type="scientific">Colletotrichum liriopes</name>
    <dbReference type="NCBI Taxonomy" id="708192"/>
    <lineage>
        <taxon>Eukaryota</taxon>
        <taxon>Fungi</taxon>
        <taxon>Dikarya</taxon>
        <taxon>Ascomycota</taxon>
        <taxon>Pezizomycotina</taxon>
        <taxon>Sordariomycetes</taxon>
        <taxon>Hypocreomycetidae</taxon>
        <taxon>Glomerellales</taxon>
        <taxon>Glomerellaceae</taxon>
        <taxon>Colletotrichum</taxon>
        <taxon>Colletotrichum spaethianum species complex</taxon>
    </lineage>
</organism>